<dbReference type="EMBL" id="JACHLL010000001">
    <property type="protein sequence ID" value="MBB6340106.1"/>
    <property type="molecule type" value="Genomic_DNA"/>
</dbReference>
<evidence type="ECO:0000256" key="12">
    <source>
        <dbReference type="ARBA" id="ARBA00023186"/>
    </source>
</evidence>
<keyword evidence="10" id="KW-0443">Lipid metabolism</keyword>
<evidence type="ECO:0000256" key="3">
    <source>
        <dbReference type="ARBA" id="ARBA00010358"/>
    </source>
</evidence>
<dbReference type="InterPro" id="IPR004961">
    <property type="entry name" value="Lipase_chaperone"/>
</dbReference>
<evidence type="ECO:0000256" key="11">
    <source>
        <dbReference type="ARBA" id="ARBA00023136"/>
    </source>
</evidence>
<proteinExistence type="inferred from homology"/>
<evidence type="ECO:0000256" key="8">
    <source>
        <dbReference type="ARBA" id="ARBA00022963"/>
    </source>
</evidence>
<organism evidence="17 18">
    <name type="scientific">Pseudomonas fluvialis</name>
    <dbReference type="NCBI Taxonomy" id="1793966"/>
    <lineage>
        <taxon>Bacteria</taxon>
        <taxon>Pseudomonadati</taxon>
        <taxon>Pseudomonadota</taxon>
        <taxon>Gammaproteobacteria</taxon>
        <taxon>Pseudomonadales</taxon>
        <taxon>Pseudomonadaceae</taxon>
        <taxon>Pseudomonas</taxon>
    </lineage>
</organism>
<dbReference type="Proteomes" id="UP000557193">
    <property type="component" value="Unassembled WGS sequence"/>
</dbReference>
<evidence type="ECO:0000256" key="14">
    <source>
        <dbReference type="ARBA" id="ARBA00031542"/>
    </source>
</evidence>
<evidence type="ECO:0000256" key="2">
    <source>
        <dbReference type="ARBA" id="ARBA00004383"/>
    </source>
</evidence>
<reference evidence="17 18" key="1">
    <citation type="submission" date="2020-08" db="EMBL/GenBank/DDBJ databases">
        <title>Functional genomics of gut bacteria from endangered species of beetles.</title>
        <authorList>
            <person name="Carlos-Shanley C."/>
        </authorList>
    </citation>
    <scope>NUCLEOTIDE SEQUENCE [LARGE SCALE GENOMIC DNA]</scope>
    <source>
        <strain evidence="17 18">S00202</strain>
    </source>
</reference>
<dbReference type="SUPFAM" id="SSF158855">
    <property type="entry name" value="Lipase chaperone-like"/>
    <property type="match status" value="1"/>
</dbReference>
<evidence type="ECO:0000256" key="1">
    <source>
        <dbReference type="ARBA" id="ARBA00003280"/>
    </source>
</evidence>
<keyword evidence="11" id="KW-0472">Membrane</keyword>
<keyword evidence="9" id="KW-1133">Transmembrane helix</keyword>
<keyword evidence="6" id="KW-0997">Cell inner membrane</keyword>
<comment type="subcellular location">
    <subcellularLocation>
        <location evidence="2">Cell inner membrane</location>
        <topology evidence="2">Single-pass membrane protein</topology>
        <orientation evidence="2">Periplasmic side</orientation>
    </subcellularLocation>
</comment>
<evidence type="ECO:0000256" key="6">
    <source>
        <dbReference type="ARBA" id="ARBA00022519"/>
    </source>
</evidence>
<protein>
    <recommendedName>
        <fullName evidence="4">Lipase chaperone</fullName>
    </recommendedName>
    <alternativeName>
        <fullName evidence="15">Lipase foldase</fullName>
    </alternativeName>
    <alternativeName>
        <fullName evidence="13">Lipase helper protein</fullName>
    </alternativeName>
    <alternativeName>
        <fullName evidence="14">Lipase modulator</fullName>
    </alternativeName>
</protein>
<keyword evidence="12" id="KW-0143">Chaperone</keyword>
<dbReference type="GO" id="GO:0005886">
    <property type="term" value="C:plasma membrane"/>
    <property type="evidence" value="ECO:0007669"/>
    <property type="project" value="UniProtKB-SubCell"/>
</dbReference>
<evidence type="ECO:0000256" key="15">
    <source>
        <dbReference type="ARBA" id="ARBA00033028"/>
    </source>
</evidence>
<keyword evidence="7" id="KW-0812">Transmembrane</keyword>
<feature type="region of interest" description="Disordered" evidence="16">
    <location>
        <begin position="33"/>
        <end position="62"/>
    </location>
</feature>
<gene>
    <name evidence="17" type="ORF">HNP49_000256</name>
</gene>
<evidence type="ECO:0000256" key="16">
    <source>
        <dbReference type="SAM" id="MobiDB-lite"/>
    </source>
</evidence>
<keyword evidence="5" id="KW-1003">Cell membrane</keyword>
<keyword evidence="8" id="KW-0442">Lipid degradation</keyword>
<evidence type="ECO:0000256" key="13">
    <source>
        <dbReference type="ARBA" id="ARBA00030948"/>
    </source>
</evidence>
<dbReference type="AlphaFoldDB" id="A0A7X0BRA6"/>
<name>A0A7X0BRA6_9PSED</name>
<comment type="function">
    <text evidence="1">May be involved in the folding of the extracellular lipase during its passage through the periplasm.</text>
</comment>
<evidence type="ECO:0000313" key="18">
    <source>
        <dbReference type="Proteomes" id="UP000557193"/>
    </source>
</evidence>
<evidence type="ECO:0000256" key="4">
    <source>
        <dbReference type="ARBA" id="ARBA00019692"/>
    </source>
</evidence>
<evidence type="ECO:0000313" key="17">
    <source>
        <dbReference type="EMBL" id="MBB6340106.1"/>
    </source>
</evidence>
<dbReference type="GO" id="GO:0006457">
    <property type="term" value="P:protein folding"/>
    <property type="evidence" value="ECO:0007669"/>
    <property type="project" value="InterPro"/>
</dbReference>
<dbReference type="RefSeq" id="WP_184679917.1">
    <property type="nucleotide sequence ID" value="NZ_JACHLL010000001.1"/>
</dbReference>
<sequence>MPNKPVLLALLVTPLFGVALGLGLIHFNRAPPTATHSARPTVAPEPVKASPGTPTPTPAHSTARAPVLAELGLEIQVDGRVAEDSAGNLIVDLALRDYLDFFITQADRVGLAKARQALLLDAQAQLKTPAHEQLRELLQHYVNYRLALMTLEQTPLAPLQDVTQASQIGQLRQIAEQIQRLRREHLGGAVSDAFFAEEEAYGRLTLARLELQADSRLSEAQRNQALAQLETQMPPAIQASRQRYAEETRRMNATARLLAEEQDPARVREVLARDYPPEAVERLFQEYEADRALRGRYQDYREEVRRLEAAPLDAADRQAQREALRQRLFSREEQDRLRVLELTQAEE</sequence>
<evidence type="ECO:0000256" key="7">
    <source>
        <dbReference type="ARBA" id="ARBA00022692"/>
    </source>
</evidence>
<evidence type="ECO:0000256" key="9">
    <source>
        <dbReference type="ARBA" id="ARBA00022989"/>
    </source>
</evidence>
<evidence type="ECO:0000256" key="5">
    <source>
        <dbReference type="ARBA" id="ARBA00022475"/>
    </source>
</evidence>
<dbReference type="Pfam" id="PF03280">
    <property type="entry name" value="Lipase_chap"/>
    <property type="match status" value="1"/>
</dbReference>
<dbReference type="GO" id="GO:0051082">
    <property type="term" value="F:unfolded protein binding"/>
    <property type="evidence" value="ECO:0007669"/>
    <property type="project" value="InterPro"/>
</dbReference>
<accession>A0A7X0BRA6</accession>
<dbReference type="GO" id="GO:0016042">
    <property type="term" value="P:lipid catabolic process"/>
    <property type="evidence" value="ECO:0007669"/>
    <property type="project" value="UniProtKB-KW"/>
</dbReference>
<keyword evidence="18" id="KW-1185">Reference proteome</keyword>
<comment type="caution">
    <text evidence="17">The sequence shown here is derived from an EMBL/GenBank/DDBJ whole genome shotgun (WGS) entry which is preliminary data.</text>
</comment>
<evidence type="ECO:0000256" key="10">
    <source>
        <dbReference type="ARBA" id="ARBA00023098"/>
    </source>
</evidence>
<comment type="similarity">
    <text evidence="3">Belongs to the lipase chaperone family.</text>
</comment>